<reference evidence="7 8" key="1">
    <citation type="journal article" date="2024" name="Plant J.">
        <title>Genome sequences and population genomics reveal climatic adaptation and genomic divergence between two closely related sweetgum species.</title>
        <authorList>
            <person name="Xu W.Q."/>
            <person name="Ren C.Q."/>
            <person name="Zhang X.Y."/>
            <person name="Comes H.P."/>
            <person name="Liu X.H."/>
            <person name="Li Y.G."/>
            <person name="Kettle C.J."/>
            <person name="Jalonen R."/>
            <person name="Gaisberger H."/>
            <person name="Ma Y.Z."/>
            <person name="Qiu Y.X."/>
        </authorList>
    </citation>
    <scope>NUCLEOTIDE SEQUENCE [LARGE SCALE GENOMIC DNA]</scope>
    <source>
        <strain evidence="7">Hangzhou</strain>
    </source>
</reference>
<proteinExistence type="inferred from homology"/>
<comment type="similarity">
    <text evidence="5">Belongs to the EXORDIUM family.</text>
</comment>
<evidence type="ECO:0000256" key="1">
    <source>
        <dbReference type="ARBA" id="ARBA00004271"/>
    </source>
</evidence>
<dbReference type="GO" id="GO:0048046">
    <property type="term" value="C:apoplast"/>
    <property type="evidence" value="ECO:0007669"/>
    <property type="project" value="UniProtKB-SubCell"/>
</dbReference>
<evidence type="ECO:0000313" key="8">
    <source>
        <dbReference type="Proteomes" id="UP001415857"/>
    </source>
</evidence>
<dbReference type="PANTHER" id="PTHR31279">
    <property type="entry name" value="PROTEIN EXORDIUM-LIKE 5"/>
    <property type="match status" value="1"/>
</dbReference>
<dbReference type="InterPro" id="IPR006766">
    <property type="entry name" value="EXORDIUM-like"/>
</dbReference>
<comment type="caution">
    <text evidence="7">The sequence shown here is derived from an EMBL/GenBank/DDBJ whole genome shotgun (WGS) entry which is preliminary data.</text>
</comment>
<keyword evidence="3" id="KW-0964">Secreted</keyword>
<dbReference type="PANTHER" id="PTHR31279:SF54">
    <property type="entry name" value="PROTEIN EXORDIUM-RELATED"/>
    <property type="match status" value="1"/>
</dbReference>
<dbReference type="Pfam" id="PF04674">
    <property type="entry name" value="Phi_1"/>
    <property type="match status" value="1"/>
</dbReference>
<name>A0AAP0RFG7_LIQFO</name>
<gene>
    <name evidence="7" type="ORF">L1049_023139</name>
</gene>
<dbReference type="EMBL" id="JBBPBK010000011">
    <property type="protein sequence ID" value="KAK9275866.1"/>
    <property type="molecule type" value="Genomic_DNA"/>
</dbReference>
<sequence>MGSSPLLKTAIFLFPLLLLSFTTLCYATRTLSSIATTQSTVLTYHNGPLLSGNLSLSITWYGKFSPAQRSILMDFLHSLNPTNPNPKAHPNPSVSSWWKTLESYNTFIPKKPQKISRNPNNAIGLEVQKQTLDQSYALGRFLTRTQISSLAEKGSRGGDVGLVFTADDVAVEGFCMSSCAHHGSVPKTRWVYMWVGNSASQCPGQCAWPFHQPIYGPQSQPLVAPNGDVGVDGMVIGLASTLAAAITNPFGNGLLPGAHIGSARSCVGLSWDLWEWGIPWLCWGAASGFNYRGEL</sequence>
<protein>
    <submittedName>
        <fullName evidence="7">Uncharacterized protein</fullName>
    </submittedName>
</protein>
<keyword evidence="8" id="KW-1185">Reference proteome</keyword>
<dbReference type="Proteomes" id="UP001415857">
    <property type="component" value="Unassembled WGS sequence"/>
</dbReference>
<evidence type="ECO:0000256" key="4">
    <source>
        <dbReference type="ARBA" id="ARBA00022729"/>
    </source>
</evidence>
<comment type="subcellular location">
    <subcellularLocation>
        <location evidence="1">Secreted</location>
        <location evidence="1">Extracellular space</location>
        <location evidence="1">Apoplast</location>
    </subcellularLocation>
</comment>
<evidence type="ECO:0000256" key="5">
    <source>
        <dbReference type="ARBA" id="ARBA00023591"/>
    </source>
</evidence>
<keyword evidence="2" id="KW-0052">Apoplast</keyword>
<feature type="signal peptide" evidence="6">
    <location>
        <begin position="1"/>
        <end position="27"/>
    </location>
</feature>
<evidence type="ECO:0000256" key="6">
    <source>
        <dbReference type="SAM" id="SignalP"/>
    </source>
</evidence>
<evidence type="ECO:0000313" key="7">
    <source>
        <dbReference type="EMBL" id="KAK9275866.1"/>
    </source>
</evidence>
<evidence type="ECO:0000256" key="3">
    <source>
        <dbReference type="ARBA" id="ARBA00022525"/>
    </source>
</evidence>
<organism evidence="7 8">
    <name type="scientific">Liquidambar formosana</name>
    <name type="common">Formosan gum</name>
    <dbReference type="NCBI Taxonomy" id="63359"/>
    <lineage>
        <taxon>Eukaryota</taxon>
        <taxon>Viridiplantae</taxon>
        <taxon>Streptophyta</taxon>
        <taxon>Embryophyta</taxon>
        <taxon>Tracheophyta</taxon>
        <taxon>Spermatophyta</taxon>
        <taxon>Magnoliopsida</taxon>
        <taxon>eudicotyledons</taxon>
        <taxon>Gunneridae</taxon>
        <taxon>Pentapetalae</taxon>
        <taxon>Saxifragales</taxon>
        <taxon>Altingiaceae</taxon>
        <taxon>Liquidambar</taxon>
    </lineage>
</organism>
<dbReference type="AlphaFoldDB" id="A0AAP0RFG7"/>
<evidence type="ECO:0000256" key="2">
    <source>
        <dbReference type="ARBA" id="ARBA00022523"/>
    </source>
</evidence>
<keyword evidence="4 6" id="KW-0732">Signal</keyword>
<accession>A0AAP0RFG7</accession>
<feature type="chain" id="PRO_5042839726" evidence="6">
    <location>
        <begin position="28"/>
        <end position="295"/>
    </location>
</feature>